<feature type="coiled-coil region" evidence="6">
    <location>
        <begin position="146"/>
        <end position="189"/>
    </location>
</feature>
<evidence type="ECO:0000256" key="7">
    <source>
        <dbReference type="SAM" id="MobiDB-lite"/>
    </source>
</evidence>
<feature type="compositionally biased region" description="Basic residues" evidence="7">
    <location>
        <begin position="9"/>
        <end position="19"/>
    </location>
</feature>
<evidence type="ECO:0000256" key="4">
    <source>
        <dbReference type="ARBA" id="ARBA00022840"/>
    </source>
</evidence>
<dbReference type="Pfam" id="PF00270">
    <property type="entry name" value="DEAD"/>
    <property type="match status" value="1"/>
</dbReference>
<dbReference type="InterPro" id="IPR011545">
    <property type="entry name" value="DEAD/DEAH_box_helicase_dom"/>
</dbReference>
<comment type="caution">
    <text evidence="11">The sequence shown here is derived from an EMBL/GenBank/DDBJ whole genome shotgun (WGS) entry which is preliminary data.</text>
</comment>
<dbReference type="SMART" id="SM00490">
    <property type="entry name" value="HELICc"/>
    <property type="match status" value="1"/>
</dbReference>
<keyword evidence="1" id="KW-0547">Nucleotide-binding</keyword>
<dbReference type="AlphaFoldDB" id="A0A0K9PLL0"/>
<feature type="compositionally biased region" description="Basic and acidic residues" evidence="7">
    <location>
        <begin position="799"/>
        <end position="811"/>
    </location>
</feature>
<feature type="region of interest" description="Disordered" evidence="7">
    <location>
        <begin position="797"/>
        <end position="837"/>
    </location>
</feature>
<keyword evidence="3 11" id="KW-0347">Helicase</keyword>
<dbReference type="Proteomes" id="UP000036987">
    <property type="component" value="Unassembled WGS sequence"/>
</dbReference>
<dbReference type="SMART" id="SM00487">
    <property type="entry name" value="DEXDc"/>
    <property type="match status" value="1"/>
</dbReference>
<dbReference type="InterPro" id="IPR027417">
    <property type="entry name" value="P-loop_NTPase"/>
</dbReference>
<dbReference type="PANTHER" id="PTHR47959:SF1">
    <property type="entry name" value="ATP-DEPENDENT RNA HELICASE DBPA"/>
    <property type="match status" value="1"/>
</dbReference>
<dbReference type="InterPro" id="IPR014001">
    <property type="entry name" value="Helicase_ATP-bd"/>
</dbReference>
<accession>A0A0K9PLL0</accession>
<gene>
    <name evidence="11" type="ORF">ZOSMA_205G00360</name>
</gene>
<dbReference type="GO" id="GO:0016787">
    <property type="term" value="F:hydrolase activity"/>
    <property type="evidence" value="ECO:0007669"/>
    <property type="project" value="UniProtKB-KW"/>
</dbReference>
<dbReference type="STRING" id="29655.A0A0K9PLL0"/>
<dbReference type="PANTHER" id="PTHR47959">
    <property type="entry name" value="ATP-DEPENDENT RNA HELICASE RHLE-RELATED"/>
    <property type="match status" value="1"/>
</dbReference>
<dbReference type="OMA" id="QMIQKAR"/>
<dbReference type="InterPro" id="IPR050079">
    <property type="entry name" value="DEAD_box_RNA_helicase"/>
</dbReference>
<feature type="compositionally biased region" description="Basic residues" evidence="7">
    <location>
        <begin position="827"/>
        <end position="837"/>
    </location>
</feature>
<evidence type="ECO:0000256" key="1">
    <source>
        <dbReference type="ARBA" id="ARBA00022741"/>
    </source>
</evidence>
<evidence type="ECO:0000256" key="6">
    <source>
        <dbReference type="SAM" id="Coils"/>
    </source>
</evidence>
<dbReference type="InterPro" id="IPR000629">
    <property type="entry name" value="RNA-helicase_DEAD-box_CS"/>
</dbReference>
<evidence type="ECO:0000256" key="5">
    <source>
        <dbReference type="PROSITE-ProRule" id="PRU00552"/>
    </source>
</evidence>
<dbReference type="InterPro" id="IPR014014">
    <property type="entry name" value="RNA_helicase_DEAD_Q_motif"/>
</dbReference>
<dbReference type="SUPFAM" id="SSF52540">
    <property type="entry name" value="P-loop containing nucleoside triphosphate hydrolases"/>
    <property type="match status" value="1"/>
</dbReference>
<sequence>MAREESGGTHKRRKLKKGRNSMEGEGGQTKLEGVENEAILDPDPFGFLNGSIEGGFLSLEELDESEYETFGDDITGLKNKVKGSDDDKDVSCLIKAGGEENTMNSNKKKIKKKMKKKTKGGAVVKDVSCLIKDGEEENTVSNINDKKRIKNKKKKMKKKLKGQEIAGKVENEELELENAEENDKEISNKCKTVNAVDEESIMKESEFNAWTDLRLHPLLLKSIYRLGFKEPTPVQRACIPAAAHQGKDVIGAAETGSGKTLAFGLPILQRLLEEQEKVLGTLKEGSPIDVVQGGPLRALIITPTRELALQVADHLKEAAKLTSIKVVSIVGGMSTEKQERLLKRRPEIIVATPGRLWELMSGGEQHLVELHLLSFFVLDEADRMVENGHFHELQSIIDLLPTNSGFGGCPNVSENCNTVANLQLKKRQTCVFSATIALSENFRKKLKYRVSKPKTGAGNGLSSIETLSERAGIKPNVAIFDLTKTSIVAENLQESFIECTEETKETYLYYILCVHGHGRTIVFCTSIASLRRIVSLLHILGVNALTLHAQMQQRARLKAIDRFRGNEHAILVATDVAARGLDIHGVRTVVHFQLPHSADVYVHRSGRTARASADGCCIALISPNDKTKFISLCRYLSKEKILQFPLNESYLPEIMKRMSLARQIDKMSRKNSEENMKNSWIERNAESMEILIDGSDSEEEIVRNRRRKKIGTFQLQKLQQELKMKLAKPLQLKQFSHRFFAGSGISPFLHKQLEELSRQKRGAKSLMNEKRPNLVVIGQDCVEPLQALLASGHEVSLNTEKKTEIRNTADKWKRKRKEEKKHEREQRRKKRKTDKAT</sequence>
<feature type="short sequence motif" description="Q motif" evidence="5">
    <location>
        <begin position="208"/>
        <end position="236"/>
    </location>
</feature>
<dbReference type="InterPro" id="IPR001650">
    <property type="entry name" value="Helicase_C-like"/>
</dbReference>
<name>A0A0K9PLL0_ZOSMR</name>
<dbReference type="OrthoDB" id="4310724at2759"/>
<dbReference type="Gene3D" id="3.40.50.300">
    <property type="entry name" value="P-loop containing nucleotide triphosphate hydrolases"/>
    <property type="match status" value="2"/>
</dbReference>
<organism evidence="11 12">
    <name type="scientific">Zostera marina</name>
    <name type="common">Eelgrass</name>
    <dbReference type="NCBI Taxonomy" id="29655"/>
    <lineage>
        <taxon>Eukaryota</taxon>
        <taxon>Viridiplantae</taxon>
        <taxon>Streptophyta</taxon>
        <taxon>Embryophyta</taxon>
        <taxon>Tracheophyta</taxon>
        <taxon>Spermatophyta</taxon>
        <taxon>Magnoliopsida</taxon>
        <taxon>Liliopsida</taxon>
        <taxon>Zosteraceae</taxon>
        <taxon>Zostera</taxon>
    </lineage>
</organism>
<feature type="domain" description="Helicase ATP-binding" evidence="8">
    <location>
        <begin position="240"/>
        <end position="454"/>
    </location>
</feature>
<feature type="region of interest" description="Disordered" evidence="7">
    <location>
        <begin position="1"/>
        <end position="35"/>
    </location>
</feature>
<feature type="domain" description="DEAD-box RNA helicase Q" evidence="10">
    <location>
        <begin position="208"/>
        <end position="236"/>
    </location>
</feature>
<dbReference type="GO" id="GO:0003724">
    <property type="term" value="F:RNA helicase activity"/>
    <property type="evidence" value="ECO:0007669"/>
    <property type="project" value="InterPro"/>
</dbReference>
<keyword evidence="6" id="KW-0175">Coiled coil</keyword>
<dbReference type="PROSITE" id="PS00039">
    <property type="entry name" value="DEAD_ATP_HELICASE"/>
    <property type="match status" value="1"/>
</dbReference>
<dbReference type="PROSITE" id="PS51194">
    <property type="entry name" value="HELICASE_CTER"/>
    <property type="match status" value="1"/>
</dbReference>
<dbReference type="Pfam" id="PF00271">
    <property type="entry name" value="Helicase_C"/>
    <property type="match status" value="1"/>
</dbReference>
<keyword evidence="4" id="KW-0067">ATP-binding</keyword>
<dbReference type="EMBL" id="LFYR01000744">
    <property type="protein sequence ID" value="KMZ69859.1"/>
    <property type="molecule type" value="Genomic_DNA"/>
</dbReference>
<dbReference type="PROSITE" id="PS51195">
    <property type="entry name" value="Q_MOTIF"/>
    <property type="match status" value="1"/>
</dbReference>
<evidence type="ECO:0000256" key="2">
    <source>
        <dbReference type="ARBA" id="ARBA00022801"/>
    </source>
</evidence>
<dbReference type="CDD" id="cd17946">
    <property type="entry name" value="DEADc_DDX24"/>
    <property type="match status" value="1"/>
</dbReference>
<feature type="domain" description="Helicase C-terminal" evidence="9">
    <location>
        <begin position="491"/>
        <end position="659"/>
    </location>
</feature>
<protein>
    <submittedName>
        <fullName evidence="11">DEAD-box ATP-dependent RNA helicase 13</fullName>
    </submittedName>
</protein>
<evidence type="ECO:0000259" key="8">
    <source>
        <dbReference type="PROSITE" id="PS51192"/>
    </source>
</evidence>
<evidence type="ECO:0000313" key="12">
    <source>
        <dbReference type="Proteomes" id="UP000036987"/>
    </source>
</evidence>
<reference evidence="12" key="1">
    <citation type="journal article" date="2016" name="Nature">
        <title>The genome of the seagrass Zostera marina reveals angiosperm adaptation to the sea.</title>
        <authorList>
            <person name="Olsen J.L."/>
            <person name="Rouze P."/>
            <person name="Verhelst B."/>
            <person name="Lin Y.-C."/>
            <person name="Bayer T."/>
            <person name="Collen J."/>
            <person name="Dattolo E."/>
            <person name="De Paoli E."/>
            <person name="Dittami S."/>
            <person name="Maumus F."/>
            <person name="Michel G."/>
            <person name="Kersting A."/>
            <person name="Lauritano C."/>
            <person name="Lohaus R."/>
            <person name="Toepel M."/>
            <person name="Tonon T."/>
            <person name="Vanneste K."/>
            <person name="Amirebrahimi M."/>
            <person name="Brakel J."/>
            <person name="Bostroem C."/>
            <person name="Chovatia M."/>
            <person name="Grimwood J."/>
            <person name="Jenkins J.W."/>
            <person name="Jueterbock A."/>
            <person name="Mraz A."/>
            <person name="Stam W.T."/>
            <person name="Tice H."/>
            <person name="Bornberg-Bauer E."/>
            <person name="Green P.J."/>
            <person name="Pearson G.A."/>
            <person name="Procaccini G."/>
            <person name="Duarte C.M."/>
            <person name="Schmutz J."/>
            <person name="Reusch T.B.H."/>
            <person name="Van de Peer Y."/>
        </authorList>
    </citation>
    <scope>NUCLEOTIDE SEQUENCE [LARGE SCALE GENOMIC DNA]</scope>
    <source>
        <strain evidence="12">cv. Finnish</strain>
    </source>
</reference>
<dbReference type="GO" id="GO:0003676">
    <property type="term" value="F:nucleic acid binding"/>
    <property type="evidence" value="ECO:0007669"/>
    <property type="project" value="InterPro"/>
</dbReference>
<keyword evidence="12" id="KW-1185">Reference proteome</keyword>
<dbReference type="PROSITE" id="PS51192">
    <property type="entry name" value="HELICASE_ATP_BIND_1"/>
    <property type="match status" value="1"/>
</dbReference>
<dbReference type="GO" id="GO:0005730">
    <property type="term" value="C:nucleolus"/>
    <property type="evidence" value="ECO:0000318"/>
    <property type="project" value="GO_Central"/>
</dbReference>
<proteinExistence type="predicted"/>
<evidence type="ECO:0000256" key="3">
    <source>
        <dbReference type="ARBA" id="ARBA00022806"/>
    </source>
</evidence>
<dbReference type="CDD" id="cd18787">
    <property type="entry name" value="SF2_C_DEAD"/>
    <property type="match status" value="1"/>
</dbReference>
<evidence type="ECO:0000259" key="10">
    <source>
        <dbReference type="PROSITE" id="PS51195"/>
    </source>
</evidence>
<dbReference type="GO" id="GO:0005524">
    <property type="term" value="F:ATP binding"/>
    <property type="evidence" value="ECO:0007669"/>
    <property type="project" value="UniProtKB-KW"/>
</dbReference>
<evidence type="ECO:0000313" key="11">
    <source>
        <dbReference type="EMBL" id="KMZ69859.1"/>
    </source>
</evidence>
<keyword evidence="2" id="KW-0378">Hydrolase</keyword>
<evidence type="ECO:0000259" key="9">
    <source>
        <dbReference type="PROSITE" id="PS51194"/>
    </source>
</evidence>